<sequence>MRACCGIAHSSRAHRSAAARRNAHLPAAASRHIAAARYLRRHSPVDPYSPPNPLHAVRRECALKLLAEPYANFNLLKTGTIHS</sequence>
<evidence type="ECO:0000313" key="1">
    <source>
        <dbReference type="EMBL" id="CAH2218515.1"/>
    </source>
</evidence>
<name>A0A8S4QWF7_9NEOP</name>
<proteinExistence type="predicted"/>
<protein>
    <submittedName>
        <fullName evidence="1">Jg18375 protein</fullName>
    </submittedName>
</protein>
<keyword evidence="2" id="KW-1185">Reference proteome</keyword>
<comment type="caution">
    <text evidence="1">The sequence shown here is derived from an EMBL/GenBank/DDBJ whole genome shotgun (WGS) entry which is preliminary data.</text>
</comment>
<reference evidence="1" key="1">
    <citation type="submission" date="2022-03" db="EMBL/GenBank/DDBJ databases">
        <authorList>
            <person name="Lindestad O."/>
        </authorList>
    </citation>
    <scope>NUCLEOTIDE SEQUENCE</scope>
</reference>
<dbReference type="AlphaFoldDB" id="A0A8S4QWF7"/>
<evidence type="ECO:0000313" key="2">
    <source>
        <dbReference type="Proteomes" id="UP000838756"/>
    </source>
</evidence>
<accession>A0A8S4QWF7</accession>
<gene>
    <name evidence="1" type="primary">jg18375</name>
    <name evidence="1" type="ORF">PAEG_LOCUS6348</name>
</gene>
<dbReference type="Proteomes" id="UP000838756">
    <property type="component" value="Unassembled WGS sequence"/>
</dbReference>
<organism evidence="1 2">
    <name type="scientific">Pararge aegeria aegeria</name>
    <dbReference type="NCBI Taxonomy" id="348720"/>
    <lineage>
        <taxon>Eukaryota</taxon>
        <taxon>Metazoa</taxon>
        <taxon>Ecdysozoa</taxon>
        <taxon>Arthropoda</taxon>
        <taxon>Hexapoda</taxon>
        <taxon>Insecta</taxon>
        <taxon>Pterygota</taxon>
        <taxon>Neoptera</taxon>
        <taxon>Endopterygota</taxon>
        <taxon>Lepidoptera</taxon>
        <taxon>Glossata</taxon>
        <taxon>Ditrysia</taxon>
        <taxon>Papilionoidea</taxon>
        <taxon>Nymphalidae</taxon>
        <taxon>Satyrinae</taxon>
        <taxon>Satyrini</taxon>
        <taxon>Parargina</taxon>
        <taxon>Pararge</taxon>
    </lineage>
</organism>
<dbReference type="EMBL" id="CAKXAJ010019764">
    <property type="protein sequence ID" value="CAH2218515.1"/>
    <property type="molecule type" value="Genomic_DNA"/>
</dbReference>